<dbReference type="GO" id="GO:0004386">
    <property type="term" value="F:helicase activity"/>
    <property type="evidence" value="ECO:0007669"/>
    <property type="project" value="UniProtKB-KW"/>
</dbReference>
<evidence type="ECO:0000256" key="5">
    <source>
        <dbReference type="ARBA" id="ARBA00022695"/>
    </source>
</evidence>
<feature type="domain" description="RdRp catalytic" evidence="13">
    <location>
        <begin position="669"/>
        <end position="798"/>
    </location>
</feature>
<dbReference type="SUPFAM" id="SSF52540">
    <property type="entry name" value="P-loop containing nucleoside triphosphate hydrolases"/>
    <property type="match status" value="1"/>
</dbReference>
<evidence type="ECO:0000256" key="10">
    <source>
        <dbReference type="ARBA" id="ARBA00022844"/>
    </source>
</evidence>
<dbReference type="InterPro" id="IPR014001">
    <property type="entry name" value="Helicase_ATP-bd"/>
</dbReference>
<keyword evidence="8" id="KW-0347">Helicase</keyword>
<evidence type="ECO:0000313" key="15">
    <source>
        <dbReference type="EMBL" id="QED42908.1"/>
    </source>
</evidence>
<dbReference type="Pfam" id="PF00680">
    <property type="entry name" value="RdRP_1"/>
    <property type="match status" value="1"/>
</dbReference>
<keyword evidence="7" id="KW-0378">Hydrolase</keyword>
<sequence length="1658" mass="191243">MNNLKNEFKLKIKEIKGRSDIFAFRFLKSVLFGYVVFEEDEYMWMRGPSSIWIDECKFSHDQPLLAWLITFLCLLYLFLLFLVVVVSPYYIFINIMQMLFAFLVLCSGLNFYIALVILLIMPFIIFCNICIYGIMTFGYSSFDFLDLIRGERGMSGHSNVLSEAVKYTLDFGDDSILPFTKVDAALERLQRLSLHMVENRYGPKIYFFTFWVIVYLNFRFLVYVLKTGMRIFFFLCLCMQFSFLTFVLSKPFSLFSVAFWITHYLLKFASICMKLLKAISVVNVKFFMMKIRSKFTIYSSDYIVHLDISYYLEMLFSAVLYVFGVKRRTDIDPFTFCKIARAIVSIRIFRFLLECRILVSKEHYFSMEAGRFPSLKSVVMSTALQVTNMVNDLDPPSFIRTMATKSSLKDLKESCDILASLGYPVDPDLKFTEPKEIPGAKVDFVNWVFSGSNWELGLKQMNTYLGEEILKLSKPLKVYKRSDSYVTVQNELESIARYFLEKDVAIENFDTAVDETWNLISVHFKNSKIVPLSKIFKAWNKKYNVGFVATSEKKTKLGKKRKMKRTEDIGRFKNVSAYLKYWKSLYAHFPVLTMISTAFYKSEALPEKKWKANKLRTPISSFLPQYLFSMVWSYEPNHRVFPFEVPSKVGMPLNGFFLTKVFSEHAQFDSHYAGDMTEFDSSISGNLQNAVKEIRKRGFSHHKEYETICNMIDISYASLEKSLLMTPSTGNIYKKGSGLTTGHASTSADNSIVTTFLYMAAWVELTGLSAKEFKFFNKLSCYGDDHLISTKDTAPSAWTFENVQKVMKRWGITMKDEVPMVPSKNDPDVMVKRDAKDLYHLPFLSKFCRKPTAVDVNEWKTIFGHSAPDMIVYHDPVSLEGKMKAPVLSRDPSYKITRLISMLGLTAHNPKLYAEGVFMINFLIEKNPNCKKFRNKIPSYGDVVRNFYKETVTFKDVDATPEDEDRIITYGEMSSLDYLLNYFSIIPDVLNPKLQSSGFAKSAQTALGPLLRWPMELIVKSNGVLTDAHLQKLASITPYNFIINQSVPTLQTGPLSLLVRHWIYMKFKSDSKSFSIFAFLDWFQMKFANLGFILNAKILNAYPSYEFPIWNLGLIAILNLVELPDFMIETDHFSFSLSDTVFSVPVFDMGYWLHYFYHLAIQTVWSNVPPNFKNLDESLQPKNFNRIFVVQAPTGSGKSTGMILHLQQRIKPYFKKMILIQPRSKVVKNLVPYLQKIGVSASGLTSGLQLDKREYVWVMTAQELLINMDMITPEHYFVLDECHVDEDAYDVLKEILRESGVSCLFASATPTEKERNMGLVIPLDLPNIYTVVEKEIQGKLGFIKGRVDWLTGYYNVIQSVISEHTLLETYLIFVPDKKDVDFLCARLPGACLAVTADSEGIIEKGFQFYVTTAVADVALTIPGVSIVITPNFTREIKREADGLTTPIYSLLGPEVITQRRGRTGRTNHGKFYMVLFDPAYQNFITEDYQRPDFSRIMDWLENGLDLRTLAYFKPHWFRDADNRTLSTEQVLELHELLLRKDRFSSYRALKRANFLETVSSELDSTIIRLRGNTGRALGFCFDTLKNSRHFLILMNDLFYELGFSSMEGTDTDIPEDVWQEPVYPGHDLSKLDPDFRYKVCTQDRTRDIFEQIMNLIPV</sequence>
<evidence type="ECO:0000256" key="1">
    <source>
        <dbReference type="ARBA" id="ARBA00004328"/>
    </source>
</evidence>
<feature type="domain" description="Helicase ATP-binding" evidence="14">
    <location>
        <begin position="1179"/>
        <end position="1328"/>
    </location>
</feature>
<dbReference type="SUPFAM" id="SSF56672">
    <property type="entry name" value="DNA/RNA polymerases"/>
    <property type="match status" value="1"/>
</dbReference>
<dbReference type="InterPro" id="IPR027417">
    <property type="entry name" value="P-loop_NTPase"/>
</dbReference>
<gene>
    <name evidence="15" type="primary">ORF1</name>
</gene>
<feature type="transmembrane region" description="Helical" evidence="12">
    <location>
        <begin position="123"/>
        <end position="145"/>
    </location>
</feature>
<dbReference type="InterPro" id="IPR007094">
    <property type="entry name" value="RNA-dir_pol_PSvirus"/>
</dbReference>
<feature type="transmembrane region" description="Helical" evidence="12">
    <location>
        <begin position="264"/>
        <end position="282"/>
    </location>
</feature>
<evidence type="ECO:0000256" key="11">
    <source>
        <dbReference type="ARBA" id="ARBA00022953"/>
    </source>
</evidence>
<feature type="transmembrane region" description="Helical" evidence="12">
    <location>
        <begin position="231"/>
        <end position="252"/>
    </location>
</feature>
<dbReference type="EMBL" id="MK231044">
    <property type="protein sequence ID" value="QED42908.1"/>
    <property type="molecule type" value="Genomic_RNA"/>
</dbReference>
<name>A0A7G3W8T3_9VIRU</name>
<evidence type="ECO:0000256" key="2">
    <source>
        <dbReference type="ARBA" id="ARBA00004340"/>
    </source>
</evidence>
<evidence type="ECO:0000259" key="14">
    <source>
        <dbReference type="PROSITE" id="PS51192"/>
    </source>
</evidence>
<keyword evidence="9" id="KW-0067">ATP-binding</keyword>
<dbReference type="Pfam" id="PF00270">
    <property type="entry name" value="DEAD"/>
    <property type="match status" value="1"/>
</dbReference>
<keyword evidence="6" id="KW-0547">Nucleotide-binding</keyword>
<keyword evidence="5" id="KW-0548">Nucleotidyltransferase</keyword>
<keyword evidence="3" id="KW-0696">RNA-directed RNA polymerase</keyword>
<evidence type="ECO:0000256" key="6">
    <source>
        <dbReference type="ARBA" id="ARBA00022741"/>
    </source>
</evidence>
<keyword evidence="12" id="KW-1133">Transmembrane helix</keyword>
<feature type="transmembrane region" description="Helical" evidence="12">
    <location>
        <begin position="64"/>
        <end position="92"/>
    </location>
</feature>
<dbReference type="GO" id="GO:0016787">
    <property type="term" value="F:hydrolase activity"/>
    <property type="evidence" value="ECO:0007669"/>
    <property type="project" value="UniProtKB-KW"/>
</dbReference>
<keyword evidence="12" id="KW-0812">Transmembrane</keyword>
<evidence type="ECO:0000256" key="8">
    <source>
        <dbReference type="ARBA" id="ARBA00022806"/>
    </source>
</evidence>
<dbReference type="SMART" id="SM00487">
    <property type="entry name" value="DEXDc"/>
    <property type="match status" value="1"/>
</dbReference>
<keyword evidence="4" id="KW-0808">Transferase</keyword>
<dbReference type="PROSITE" id="PS51192">
    <property type="entry name" value="HELICASE_ATP_BIND_1"/>
    <property type="match status" value="1"/>
</dbReference>
<evidence type="ECO:0000256" key="12">
    <source>
        <dbReference type="SAM" id="Phobius"/>
    </source>
</evidence>
<dbReference type="Gene3D" id="3.40.50.300">
    <property type="entry name" value="P-loop containing nucleotide triphosphate hydrolases"/>
    <property type="match status" value="2"/>
</dbReference>
<dbReference type="GO" id="GO:0003723">
    <property type="term" value="F:RNA binding"/>
    <property type="evidence" value="ECO:0007669"/>
    <property type="project" value="InterPro"/>
</dbReference>
<proteinExistence type="predicted"/>
<dbReference type="PANTHER" id="PTHR18934">
    <property type="entry name" value="ATP-DEPENDENT RNA HELICASE"/>
    <property type="match status" value="1"/>
</dbReference>
<evidence type="ECO:0000256" key="9">
    <source>
        <dbReference type="ARBA" id="ARBA00022840"/>
    </source>
</evidence>
<dbReference type="GO" id="GO:0005524">
    <property type="term" value="F:ATP binding"/>
    <property type="evidence" value="ECO:0007669"/>
    <property type="project" value="UniProtKB-KW"/>
</dbReference>
<protein>
    <submittedName>
        <fullName evidence="15">Polyprotein</fullName>
    </submittedName>
</protein>
<feature type="transmembrane region" description="Helical" evidence="12">
    <location>
        <begin position="302"/>
        <end position="323"/>
    </location>
</feature>
<keyword evidence="12" id="KW-0472">Membrane</keyword>
<dbReference type="GO" id="GO:0006351">
    <property type="term" value="P:DNA-templated transcription"/>
    <property type="evidence" value="ECO:0007669"/>
    <property type="project" value="InterPro"/>
</dbReference>
<dbReference type="InterPro" id="IPR011545">
    <property type="entry name" value="DEAD/DEAH_box_helicase_dom"/>
</dbReference>
<evidence type="ECO:0000256" key="4">
    <source>
        <dbReference type="ARBA" id="ARBA00022679"/>
    </source>
</evidence>
<dbReference type="InterPro" id="IPR043502">
    <property type="entry name" value="DNA/RNA_pol_sf"/>
</dbReference>
<dbReference type="InterPro" id="IPR043128">
    <property type="entry name" value="Rev_trsase/Diguanyl_cyclase"/>
</dbReference>
<comment type="subcellular location">
    <subcellularLocation>
        <location evidence="2">Host cell</location>
    </subcellularLocation>
    <subcellularLocation>
        <location evidence="1">Virion</location>
    </subcellularLocation>
</comment>
<keyword evidence="11" id="KW-0693">Viral RNA replication</keyword>
<dbReference type="PANTHER" id="PTHR18934:SF91">
    <property type="entry name" value="PRE-MRNA-SPLICING FACTOR ATP-DEPENDENT RNA HELICASE PRP16"/>
    <property type="match status" value="1"/>
</dbReference>
<dbReference type="Gene3D" id="3.30.70.270">
    <property type="match status" value="1"/>
</dbReference>
<evidence type="ECO:0000259" key="13">
    <source>
        <dbReference type="PROSITE" id="PS50507"/>
    </source>
</evidence>
<feature type="transmembrane region" description="Helical" evidence="12">
    <location>
        <begin position="205"/>
        <end position="225"/>
    </location>
</feature>
<dbReference type="InterPro" id="IPR001205">
    <property type="entry name" value="RNA-dir_pol_C"/>
</dbReference>
<keyword evidence="10" id="KW-0946">Virion</keyword>
<evidence type="ECO:0000256" key="7">
    <source>
        <dbReference type="ARBA" id="ARBA00022801"/>
    </source>
</evidence>
<dbReference type="GO" id="GO:0003968">
    <property type="term" value="F:RNA-directed RNA polymerase activity"/>
    <property type="evidence" value="ECO:0007669"/>
    <property type="project" value="UniProtKB-KW"/>
</dbReference>
<dbReference type="GO" id="GO:0043657">
    <property type="term" value="C:host cell"/>
    <property type="evidence" value="ECO:0007669"/>
    <property type="project" value="UniProtKB-SubCell"/>
</dbReference>
<dbReference type="PROSITE" id="PS50507">
    <property type="entry name" value="RDRP_SSRNA_POS"/>
    <property type="match status" value="1"/>
</dbReference>
<dbReference type="GO" id="GO:0044423">
    <property type="term" value="C:virion component"/>
    <property type="evidence" value="ECO:0007669"/>
    <property type="project" value="UniProtKB-KW"/>
</dbReference>
<evidence type="ECO:0000256" key="3">
    <source>
        <dbReference type="ARBA" id="ARBA00022484"/>
    </source>
</evidence>
<organism evidence="15">
    <name type="scientific">Monilinia fusarivirus G</name>
    <dbReference type="NCBI Taxonomy" id="2592771"/>
    <lineage>
        <taxon>Viruses</taxon>
        <taxon>Riboviria</taxon>
        <taxon>Orthornavirae</taxon>
        <taxon>Pisuviricota</taxon>
        <taxon>Duplopiviricetes</taxon>
        <taxon>Durnavirales</taxon>
        <taxon>Fusariviridae</taxon>
    </lineage>
</organism>
<feature type="transmembrane region" description="Helical" evidence="12">
    <location>
        <begin position="99"/>
        <end position="117"/>
    </location>
</feature>
<reference evidence="15" key="1">
    <citation type="submission" date="2018-11" db="EMBL/GenBank/DDBJ databases">
        <authorList>
            <person name="Jo Y."/>
            <person name="Cho W.K."/>
        </authorList>
    </citation>
    <scope>NUCLEOTIDE SEQUENCE</scope>
    <source>
        <strain evidence="15">Won</strain>
    </source>
</reference>
<dbReference type="GO" id="GO:0039694">
    <property type="term" value="P:viral RNA genome replication"/>
    <property type="evidence" value="ECO:0007669"/>
    <property type="project" value="InterPro"/>
</dbReference>
<accession>A0A7G3W8T3</accession>